<feature type="transmembrane region" description="Helical" evidence="1">
    <location>
        <begin position="31"/>
        <end position="49"/>
    </location>
</feature>
<gene>
    <name evidence="2" type="ORF">NE848_10100</name>
</gene>
<dbReference type="EMBL" id="JAMSCK010000003">
    <property type="protein sequence ID" value="MCM8569733.1"/>
    <property type="molecule type" value="Genomic_DNA"/>
</dbReference>
<organism evidence="2 3">
    <name type="scientific">Gramella jeungdoensis</name>
    <dbReference type="NCBI Taxonomy" id="708091"/>
    <lineage>
        <taxon>Bacteria</taxon>
        <taxon>Pseudomonadati</taxon>
        <taxon>Bacteroidota</taxon>
        <taxon>Flavobacteriia</taxon>
        <taxon>Flavobacteriales</taxon>
        <taxon>Flavobacteriaceae</taxon>
        <taxon>Christiangramia</taxon>
    </lineage>
</organism>
<accession>A0ABT0Z1X1</accession>
<keyword evidence="1" id="KW-0472">Membrane</keyword>
<dbReference type="Proteomes" id="UP001155077">
    <property type="component" value="Unassembled WGS sequence"/>
</dbReference>
<protein>
    <submittedName>
        <fullName evidence="2">Uncharacterized protein</fullName>
    </submittedName>
</protein>
<dbReference type="RefSeq" id="WP_252113088.1">
    <property type="nucleotide sequence ID" value="NZ_JAMSCK010000003.1"/>
</dbReference>
<name>A0ABT0Z1X1_9FLAO</name>
<evidence type="ECO:0000313" key="2">
    <source>
        <dbReference type="EMBL" id="MCM8569733.1"/>
    </source>
</evidence>
<evidence type="ECO:0000313" key="3">
    <source>
        <dbReference type="Proteomes" id="UP001155077"/>
    </source>
</evidence>
<reference evidence="2" key="1">
    <citation type="submission" date="2022-06" db="EMBL/GenBank/DDBJ databases">
        <title>Gramella sediminis sp. nov., isolated from deep-sea sediment of the Indian Ocean.</title>
        <authorList>
            <person name="Yang L."/>
        </authorList>
    </citation>
    <scope>NUCLEOTIDE SEQUENCE</scope>
    <source>
        <strain evidence="2">HMD3159</strain>
    </source>
</reference>
<keyword evidence="1" id="KW-0812">Transmembrane</keyword>
<keyword evidence="1" id="KW-1133">Transmembrane helix</keyword>
<evidence type="ECO:0000256" key="1">
    <source>
        <dbReference type="SAM" id="Phobius"/>
    </source>
</evidence>
<comment type="caution">
    <text evidence="2">The sequence shown here is derived from an EMBL/GenBank/DDBJ whole genome shotgun (WGS) entry which is preliminary data.</text>
</comment>
<keyword evidence="3" id="KW-1185">Reference proteome</keyword>
<proteinExistence type="predicted"/>
<sequence>MMQQEHLPKDKDPTEIQEWGWTLREFITENFWYLLAILVLLGLFFYARYRWRVRHERNKKN</sequence>